<evidence type="ECO:0000256" key="1">
    <source>
        <dbReference type="SAM" id="Coils"/>
    </source>
</evidence>
<organism evidence="3 4">
    <name type="scientific">Streptomyces cellulosae</name>
    <dbReference type="NCBI Taxonomy" id="1968"/>
    <lineage>
        <taxon>Bacteria</taxon>
        <taxon>Bacillati</taxon>
        <taxon>Actinomycetota</taxon>
        <taxon>Actinomycetes</taxon>
        <taxon>Kitasatosporales</taxon>
        <taxon>Streptomycetaceae</taxon>
        <taxon>Streptomyces</taxon>
    </lineage>
</organism>
<name>A0ABW7YGP0_STRCE</name>
<keyword evidence="3" id="KW-0456">Lyase</keyword>
<evidence type="ECO:0000313" key="3">
    <source>
        <dbReference type="EMBL" id="MFI5681295.1"/>
    </source>
</evidence>
<keyword evidence="4" id="KW-1185">Reference proteome</keyword>
<dbReference type="RefSeq" id="WP_398661863.1">
    <property type="nucleotide sequence ID" value="NZ_JBITDC010000027.1"/>
</dbReference>
<dbReference type="Gene3D" id="2.60.120.200">
    <property type="match status" value="1"/>
</dbReference>
<dbReference type="EMBL" id="JBITDC010000027">
    <property type="protein sequence ID" value="MFI5681295.1"/>
    <property type="molecule type" value="Genomic_DNA"/>
</dbReference>
<evidence type="ECO:0000256" key="2">
    <source>
        <dbReference type="SAM" id="MobiDB-lite"/>
    </source>
</evidence>
<sequence>MLELERITARRNELDTLAEELAKQSAEVQAEREELVIAERVLHRLAEQDRAVAEANRPPPRRRPVGGTGGSAHRRAVAREGPPKVWTWSCQSATVPARLRSAPEGAEMPIRPMTRRTRTLLSALPVGAAVCQLALAWPAQAASLWTGDASGGTSVFGLLNCDAPGTITTVNDAQRGTIWKYSKPSGSNRCESHGIKVDGAKYTFQNGKTYWFGWSSKLSSTVDNNANFQWKSYGDHIQNWPVVLKMIGGRATVIQRQPDGNVYTIWSAPVSAGQWNRYAIGLHLSDATKGGWVELYFNGRHQTFSDGTTRWACRTFDSSNDPKWGTYGAEGSSVVNYIDDLKAGTTYGDVD</sequence>
<keyword evidence="1" id="KW-0175">Coiled coil</keyword>
<accession>A0ABW7YGP0</accession>
<dbReference type="Pfam" id="PF14099">
    <property type="entry name" value="Polysacc_lyase"/>
    <property type="match status" value="1"/>
</dbReference>
<feature type="region of interest" description="Disordered" evidence="2">
    <location>
        <begin position="50"/>
        <end position="78"/>
    </location>
</feature>
<gene>
    <name evidence="3" type="ORF">ACIA8P_42950</name>
</gene>
<comment type="caution">
    <text evidence="3">The sequence shown here is derived from an EMBL/GenBank/DDBJ whole genome shotgun (WGS) entry which is preliminary data.</text>
</comment>
<protein>
    <submittedName>
        <fullName evidence="3">Heparin lyase I family protein</fullName>
    </submittedName>
</protein>
<feature type="coiled-coil region" evidence="1">
    <location>
        <begin position="4"/>
        <end position="48"/>
    </location>
</feature>
<reference evidence="3 4" key="1">
    <citation type="submission" date="2024-10" db="EMBL/GenBank/DDBJ databases">
        <title>The Natural Products Discovery Center: Release of the First 8490 Sequenced Strains for Exploring Actinobacteria Biosynthetic Diversity.</title>
        <authorList>
            <person name="Kalkreuter E."/>
            <person name="Kautsar S.A."/>
            <person name="Yang D."/>
            <person name="Bader C.D."/>
            <person name="Teijaro C.N."/>
            <person name="Fluegel L."/>
            <person name="Davis C.M."/>
            <person name="Simpson J.R."/>
            <person name="Lauterbach L."/>
            <person name="Steele A.D."/>
            <person name="Gui C."/>
            <person name="Meng S."/>
            <person name="Li G."/>
            <person name="Viehrig K."/>
            <person name="Ye F."/>
            <person name="Su P."/>
            <person name="Kiefer A.F."/>
            <person name="Nichols A."/>
            <person name="Cepeda A.J."/>
            <person name="Yan W."/>
            <person name="Fan B."/>
            <person name="Jiang Y."/>
            <person name="Adhikari A."/>
            <person name="Zheng C.-J."/>
            <person name="Schuster L."/>
            <person name="Cowan T.M."/>
            <person name="Smanski M.J."/>
            <person name="Chevrette M.G."/>
            <person name="De Carvalho L.P.S."/>
            <person name="Shen B."/>
        </authorList>
    </citation>
    <scope>NUCLEOTIDE SEQUENCE [LARGE SCALE GENOMIC DNA]</scope>
    <source>
        <strain evidence="3 4">NPDC051599</strain>
    </source>
</reference>
<dbReference type="GO" id="GO:0016829">
    <property type="term" value="F:lyase activity"/>
    <property type="evidence" value="ECO:0007669"/>
    <property type="project" value="UniProtKB-KW"/>
</dbReference>
<evidence type="ECO:0000313" key="4">
    <source>
        <dbReference type="Proteomes" id="UP001612415"/>
    </source>
</evidence>
<dbReference type="InterPro" id="IPR025975">
    <property type="entry name" value="Polysacc_lyase"/>
</dbReference>
<proteinExistence type="predicted"/>
<dbReference type="Proteomes" id="UP001612415">
    <property type="component" value="Unassembled WGS sequence"/>
</dbReference>